<dbReference type="EMBL" id="JACICY010000002">
    <property type="protein sequence ID" value="MBB3859768.1"/>
    <property type="molecule type" value="Genomic_DNA"/>
</dbReference>
<reference evidence="2 3" key="1">
    <citation type="submission" date="2020-08" db="EMBL/GenBank/DDBJ databases">
        <title>Genomic Encyclopedia of Type Strains, Phase IV (KMG-IV): sequencing the most valuable type-strain genomes for metagenomic binning, comparative biology and taxonomic classification.</title>
        <authorList>
            <person name="Goeker M."/>
        </authorList>
    </citation>
    <scope>NUCLEOTIDE SEQUENCE [LARGE SCALE GENOMIC DNA]</scope>
    <source>
        <strain evidence="2 3">DSM 14552</strain>
    </source>
</reference>
<accession>A0A7W5ZVC3</accession>
<organism evidence="2 3">
    <name type="scientific">Novosphingobium hassiacum</name>
    <dbReference type="NCBI Taxonomy" id="173676"/>
    <lineage>
        <taxon>Bacteria</taxon>
        <taxon>Pseudomonadati</taxon>
        <taxon>Pseudomonadota</taxon>
        <taxon>Alphaproteobacteria</taxon>
        <taxon>Sphingomonadales</taxon>
        <taxon>Sphingomonadaceae</taxon>
        <taxon>Novosphingobium</taxon>
    </lineage>
</organism>
<dbReference type="Proteomes" id="UP000562395">
    <property type="component" value="Unassembled WGS sequence"/>
</dbReference>
<dbReference type="RefSeq" id="WP_183612056.1">
    <property type="nucleotide sequence ID" value="NZ_JACICY010000002.1"/>
</dbReference>
<evidence type="ECO:0000313" key="2">
    <source>
        <dbReference type="EMBL" id="MBB3859768.1"/>
    </source>
</evidence>
<evidence type="ECO:0000256" key="1">
    <source>
        <dbReference type="SAM" id="MobiDB-lite"/>
    </source>
</evidence>
<keyword evidence="3" id="KW-1185">Reference proteome</keyword>
<evidence type="ECO:0008006" key="4">
    <source>
        <dbReference type="Google" id="ProtNLM"/>
    </source>
</evidence>
<name>A0A7W5ZVC3_9SPHN</name>
<feature type="region of interest" description="Disordered" evidence="1">
    <location>
        <begin position="239"/>
        <end position="268"/>
    </location>
</feature>
<dbReference type="AlphaFoldDB" id="A0A7W5ZVC3"/>
<sequence>MLSTGMARAQEAVQITVPTAPVTAAPATPPPAAPTIVLPEAAPASPAATPAAPVVAETVAPPPTRAPRAASTAPRTARAVEAAAPVAAAPVVDRAPAPVTAQPVPVEPVPAAQVAPPPAAAVATSDTPDWALPVGAAATLLVLGGIGLAMTRRRRAWEADADFVPPMVNRPATRPMAERPVVTERPAAAPMMANSAAPASADDRAELINRMVAAQPDASNPFTSAKARRRRARLIVQSMPKTAQEPASIRAPQYSERPLQDHRVLASL</sequence>
<comment type="caution">
    <text evidence="2">The sequence shown here is derived from an EMBL/GenBank/DDBJ whole genome shotgun (WGS) entry which is preliminary data.</text>
</comment>
<evidence type="ECO:0000313" key="3">
    <source>
        <dbReference type="Proteomes" id="UP000562395"/>
    </source>
</evidence>
<gene>
    <name evidence="2" type="ORF">GGQ88_001029</name>
</gene>
<protein>
    <recommendedName>
        <fullName evidence="4">LPXTG cell wall anchor domain-containing protein</fullName>
    </recommendedName>
</protein>
<feature type="compositionally biased region" description="Basic and acidic residues" evidence="1">
    <location>
        <begin position="258"/>
        <end position="268"/>
    </location>
</feature>
<proteinExistence type="predicted"/>